<sequence length="73" mass="8089">MPHVQPEHRILAGGAHGIRLAAVAARQRNRTRGDGLEVVHARILPHPTESWLRDEIKPRFTAMSEALATRAGH</sequence>
<evidence type="ECO:0000313" key="2">
    <source>
        <dbReference type="Proteomes" id="UP001501319"/>
    </source>
</evidence>
<accession>A0ABN2FLM6</accession>
<keyword evidence="2" id="KW-1185">Reference proteome</keyword>
<name>A0ABN2FLM6_9ACTN</name>
<organism evidence="1 2">
    <name type="scientific">Kribbella alba</name>
    <dbReference type="NCBI Taxonomy" id="190197"/>
    <lineage>
        <taxon>Bacteria</taxon>
        <taxon>Bacillati</taxon>
        <taxon>Actinomycetota</taxon>
        <taxon>Actinomycetes</taxon>
        <taxon>Propionibacteriales</taxon>
        <taxon>Kribbellaceae</taxon>
        <taxon>Kribbella</taxon>
    </lineage>
</organism>
<gene>
    <name evidence="1" type="ORF">GCM10009744_50780</name>
</gene>
<proteinExistence type="predicted"/>
<protein>
    <recommendedName>
        <fullName evidence="3">Pyridine nucleotide-disulphide oxidoreductase dimerisation domain-containing protein</fullName>
    </recommendedName>
</protein>
<evidence type="ECO:0008006" key="3">
    <source>
        <dbReference type="Google" id="ProtNLM"/>
    </source>
</evidence>
<reference evidence="1 2" key="1">
    <citation type="journal article" date="2019" name="Int. J. Syst. Evol. Microbiol.">
        <title>The Global Catalogue of Microorganisms (GCM) 10K type strain sequencing project: providing services to taxonomists for standard genome sequencing and annotation.</title>
        <authorList>
            <consortium name="The Broad Institute Genomics Platform"/>
            <consortium name="The Broad Institute Genome Sequencing Center for Infectious Disease"/>
            <person name="Wu L."/>
            <person name="Ma J."/>
        </authorList>
    </citation>
    <scope>NUCLEOTIDE SEQUENCE [LARGE SCALE GENOMIC DNA]</scope>
    <source>
        <strain evidence="1 2">JCM 14306</strain>
    </source>
</reference>
<dbReference type="Proteomes" id="UP001501319">
    <property type="component" value="Unassembled WGS sequence"/>
</dbReference>
<comment type="caution">
    <text evidence="1">The sequence shown here is derived from an EMBL/GenBank/DDBJ whole genome shotgun (WGS) entry which is preliminary data.</text>
</comment>
<evidence type="ECO:0000313" key="1">
    <source>
        <dbReference type="EMBL" id="GAA1652689.1"/>
    </source>
</evidence>
<dbReference type="EMBL" id="BAAANE010000009">
    <property type="protein sequence ID" value="GAA1652689.1"/>
    <property type="molecule type" value="Genomic_DNA"/>
</dbReference>